<dbReference type="SUPFAM" id="SSF53756">
    <property type="entry name" value="UDP-Glycosyltransferase/glycogen phosphorylase"/>
    <property type="match status" value="1"/>
</dbReference>
<dbReference type="PANTHER" id="PTHR12526">
    <property type="entry name" value="GLYCOSYLTRANSFERASE"/>
    <property type="match status" value="1"/>
</dbReference>
<feature type="domain" description="Glycosyltransferase subfamily 4-like N-terminal" evidence="1">
    <location>
        <begin position="17"/>
        <end position="218"/>
    </location>
</feature>
<dbReference type="Gene3D" id="3.40.50.2000">
    <property type="entry name" value="Glycogen Phosphorylase B"/>
    <property type="match status" value="2"/>
</dbReference>
<reference evidence="2" key="1">
    <citation type="submission" date="2020-02" db="EMBL/GenBank/DDBJ databases">
        <authorList>
            <person name="Meier V. D."/>
        </authorList>
    </citation>
    <scope>NUCLEOTIDE SEQUENCE</scope>
    <source>
        <strain evidence="2">AVDCRST_MAG92</strain>
    </source>
</reference>
<name>A0A6J4JN41_9CYAN</name>
<organism evidence="2">
    <name type="scientific">uncultured Coleofasciculus sp</name>
    <dbReference type="NCBI Taxonomy" id="1267456"/>
    <lineage>
        <taxon>Bacteria</taxon>
        <taxon>Bacillati</taxon>
        <taxon>Cyanobacteriota</taxon>
        <taxon>Cyanophyceae</taxon>
        <taxon>Coleofasciculales</taxon>
        <taxon>Coleofasciculaceae</taxon>
        <taxon>Coleofasciculus</taxon>
        <taxon>environmental samples</taxon>
    </lineage>
</organism>
<protein>
    <submittedName>
        <fullName evidence="2">Glycosyltransferase</fullName>
    </submittedName>
</protein>
<dbReference type="AlphaFoldDB" id="A0A6J4JN41"/>
<evidence type="ECO:0000313" key="2">
    <source>
        <dbReference type="EMBL" id="CAA9282939.1"/>
    </source>
</evidence>
<dbReference type="EMBL" id="CADCTM010000625">
    <property type="protein sequence ID" value="CAA9282939.1"/>
    <property type="molecule type" value="Genomic_DNA"/>
</dbReference>
<dbReference type="InterPro" id="IPR028098">
    <property type="entry name" value="Glyco_trans_4-like_N"/>
</dbReference>
<dbReference type="Pfam" id="PF13692">
    <property type="entry name" value="Glyco_trans_1_4"/>
    <property type="match status" value="1"/>
</dbReference>
<evidence type="ECO:0000259" key="1">
    <source>
        <dbReference type="Pfam" id="PF13439"/>
    </source>
</evidence>
<dbReference type="CDD" id="cd03801">
    <property type="entry name" value="GT4_PimA-like"/>
    <property type="match status" value="1"/>
</dbReference>
<dbReference type="GO" id="GO:0016757">
    <property type="term" value="F:glycosyltransferase activity"/>
    <property type="evidence" value="ECO:0007669"/>
    <property type="project" value="TreeGrafter"/>
</dbReference>
<dbReference type="Pfam" id="PF13439">
    <property type="entry name" value="Glyco_transf_4"/>
    <property type="match status" value="1"/>
</dbReference>
<dbReference type="PANTHER" id="PTHR12526:SF600">
    <property type="entry name" value="GLYCOSYL TRANSFERASE GROUP 1"/>
    <property type="match status" value="1"/>
</dbReference>
<keyword evidence="2" id="KW-0808">Transferase</keyword>
<sequence>MKILMLSSTFPYPPTRGGTQVRTFNLLKYLSQRHAITLITQRSEDITDTELEELRKWVEELLVFPQPQVSDIEQGILAKVQRFKTFLQQGTPPSVLYHYSSDIQEWLDEAVKLSKFEVITCEHSVNEIYVRPEWQQQIQLVVNIHSSVYGTCRNQLETGTSEKQLRDQLNLPLLRRYEAQYCSKFTKIVVTTPEDRRQMAAFNPDGQIAVIPNGVDLTLYPKRPSDPGGYKLVFIGAMDTLANIDAARFFSLEVFPEIVRRYPEATLDLVGTNPVELVVELGEHPRITVTGRVPSVVEYLHQASVCVVPLRTGYGIKNKTLEAMAAGTPVVGSDRGLEGLAVDGADVPLRALRANETTEYVYAISRLFEDRQLRKQLSENARSLIEKKYTWERAGELYEQVLSSSIKN</sequence>
<accession>A0A6J4JN41</accession>
<proteinExistence type="predicted"/>
<gene>
    <name evidence="2" type="ORF">AVDCRST_MAG92-3650</name>
</gene>